<dbReference type="PRINTS" id="PR00723">
    <property type="entry name" value="SUBTILISIN"/>
</dbReference>
<proteinExistence type="inferred from homology"/>
<dbReference type="RefSeq" id="WP_191713736.1">
    <property type="nucleotide sequence ID" value="NZ_JACSPU010000001.1"/>
</dbReference>
<accession>A0ABR8W9R7</accession>
<keyword evidence="2 5" id="KW-0645">Protease</keyword>
<name>A0ABR8W9R7_9BACL</name>
<dbReference type="Pfam" id="PF22148">
    <property type="entry name" value="Fervidolysin_NPro-like"/>
    <property type="match status" value="1"/>
</dbReference>
<feature type="active site" description="Charge relay system" evidence="5">
    <location>
        <position position="170"/>
    </location>
</feature>
<dbReference type="Gene3D" id="3.40.50.200">
    <property type="entry name" value="Peptidase S8/S53 domain"/>
    <property type="match status" value="1"/>
</dbReference>
<evidence type="ECO:0000256" key="5">
    <source>
        <dbReference type="PROSITE-ProRule" id="PRU01240"/>
    </source>
</evidence>
<evidence type="ECO:0000256" key="4">
    <source>
        <dbReference type="ARBA" id="ARBA00022825"/>
    </source>
</evidence>
<dbReference type="InterPro" id="IPR050131">
    <property type="entry name" value="Peptidase_S8_subtilisin-like"/>
</dbReference>
<dbReference type="PANTHER" id="PTHR43806:SF11">
    <property type="entry name" value="CEREVISIN-RELATED"/>
    <property type="match status" value="1"/>
</dbReference>
<dbReference type="InterPro" id="IPR023827">
    <property type="entry name" value="Peptidase_S8_Asp-AS"/>
</dbReference>
<protein>
    <submittedName>
        <fullName evidence="10">S8 family serine peptidase</fullName>
    </submittedName>
</protein>
<sequence>MKKIICLFTILLLMFTASIGNSTKAFAEADPQRVIVKFKEGAQTGIAAANVAASDENGEVETAAFEVPEGESMENYMEELEERDDVEFVEPDYQIELAYKRKDPELATRQYHHTQIQTAAAWKQTKGSKKVVVAVIDDGMDVAHPELKKQFVAPYDALNKKKGTVTAGKHGTHVAGLIAASAGNGMWGAGVAPSTKIMPIDVIDQNGYGYTSTLIHGIEHAIKANVDIINMSLGSYYYSEALDQVIQKAHKRGIVIVAAAGNEGTRNAHYPSSLNNVISVGAVTRTDVSALFSNKGPTIDLTAPGVDVYSTLPSNQFGPLSGTSMATPIVSGVAALIKANQPSLSNKEIEKRLFSSSDDLGKAGRDDVYGHGRVNANKALKK</sequence>
<dbReference type="InterPro" id="IPR054399">
    <property type="entry name" value="Fervidolysin-like_N_prodom"/>
</dbReference>
<evidence type="ECO:0000313" key="10">
    <source>
        <dbReference type="EMBL" id="MBD8013491.1"/>
    </source>
</evidence>
<dbReference type="PANTHER" id="PTHR43806">
    <property type="entry name" value="PEPTIDASE S8"/>
    <property type="match status" value="1"/>
</dbReference>
<keyword evidence="7" id="KW-0732">Signal</keyword>
<evidence type="ECO:0000259" key="8">
    <source>
        <dbReference type="Pfam" id="PF00082"/>
    </source>
</evidence>
<dbReference type="PROSITE" id="PS00138">
    <property type="entry name" value="SUBTILASE_SER"/>
    <property type="match status" value="1"/>
</dbReference>
<feature type="chain" id="PRO_5045911686" evidence="7">
    <location>
        <begin position="28"/>
        <end position="382"/>
    </location>
</feature>
<feature type="active site" description="Charge relay system" evidence="5">
    <location>
        <position position="324"/>
    </location>
</feature>
<reference evidence="10 11" key="1">
    <citation type="submission" date="2020-08" db="EMBL/GenBank/DDBJ databases">
        <title>A Genomic Blueprint of the Chicken Gut Microbiome.</title>
        <authorList>
            <person name="Gilroy R."/>
            <person name="Ravi A."/>
            <person name="Getino M."/>
            <person name="Pursley I."/>
            <person name="Horton D.L."/>
            <person name="Alikhan N.-F."/>
            <person name="Baker D."/>
            <person name="Gharbi K."/>
            <person name="Hall N."/>
            <person name="Watson M."/>
            <person name="Adriaenssens E.M."/>
            <person name="Foster-Nyarko E."/>
            <person name="Jarju S."/>
            <person name="Secka A."/>
            <person name="Antonio M."/>
            <person name="Oren A."/>
            <person name="Chaudhuri R."/>
            <person name="La Ragione R.M."/>
            <person name="Hildebrand F."/>
            <person name="Pallen M.J."/>
        </authorList>
    </citation>
    <scope>NUCLEOTIDE SEQUENCE [LARGE SCALE GENOMIC DNA]</scope>
    <source>
        <strain evidence="10 11">Sa1BUA13</strain>
    </source>
</reference>
<dbReference type="InterPro" id="IPR015500">
    <property type="entry name" value="Peptidase_S8_subtilisin-rel"/>
</dbReference>
<dbReference type="Proteomes" id="UP000658980">
    <property type="component" value="Unassembled WGS sequence"/>
</dbReference>
<evidence type="ECO:0000313" key="11">
    <source>
        <dbReference type="Proteomes" id="UP000658980"/>
    </source>
</evidence>
<evidence type="ECO:0000256" key="7">
    <source>
        <dbReference type="SAM" id="SignalP"/>
    </source>
</evidence>
<feature type="domain" description="Peptidase S8/S53" evidence="8">
    <location>
        <begin position="129"/>
        <end position="372"/>
    </location>
</feature>
<keyword evidence="3 5" id="KW-0378">Hydrolase</keyword>
<dbReference type="SUPFAM" id="SSF52743">
    <property type="entry name" value="Subtilisin-like"/>
    <property type="match status" value="1"/>
</dbReference>
<dbReference type="InterPro" id="IPR036852">
    <property type="entry name" value="Peptidase_S8/S53_dom_sf"/>
</dbReference>
<keyword evidence="11" id="KW-1185">Reference proteome</keyword>
<evidence type="ECO:0000256" key="3">
    <source>
        <dbReference type="ARBA" id="ARBA00022801"/>
    </source>
</evidence>
<gene>
    <name evidence="10" type="ORF">H9630_01580</name>
</gene>
<feature type="active site" description="Charge relay system" evidence="5">
    <location>
        <position position="137"/>
    </location>
</feature>
<feature type="domain" description="Fervidolysin-like N-terminal prodomain" evidence="9">
    <location>
        <begin position="32"/>
        <end position="91"/>
    </location>
</feature>
<dbReference type="InterPro" id="IPR023828">
    <property type="entry name" value="Peptidase_S8_Ser-AS"/>
</dbReference>
<dbReference type="PROSITE" id="PS00136">
    <property type="entry name" value="SUBTILASE_ASP"/>
    <property type="match status" value="1"/>
</dbReference>
<organism evidence="10 11">
    <name type="scientific">Planococcus wigleyi</name>
    <dbReference type="NCBI Taxonomy" id="2762216"/>
    <lineage>
        <taxon>Bacteria</taxon>
        <taxon>Bacillati</taxon>
        <taxon>Bacillota</taxon>
        <taxon>Bacilli</taxon>
        <taxon>Bacillales</taxon>
        <taxon>Caryophanaceae</taxon>
        <taxon>Planococcus</taxon>
    </lineage>
</organism>
<evidence type="ECO:0000256" key="6">
    <source>
        <dbReference type="RuleBase" id="RU003355"/>
    </source>
</evidence>
<dbReference type="InterPro" id="IPR022398">
    <property type="entry name" value="Peptidase_S8_His-AS"/>
</dbReference>
<evidence type="ECO:0000259" key="9">
    <source>
        <dbReference type="Pfam" id="PF22148"/>
    </source>
</evidence>
<comment type="similarity">
    <text evidence="1 5 6">Belongs to the peptidase S8 family.</text>
</comment>
<dbReference type="Pfam" id="PF00082">
    <property type="entry name" value="Peptidase_S8"/>
    <property type="match status" value="1"/>
</dbReference>
<feature type="signal peptide" evidence="7">
    <location>
        <begin position="1"/>
        <end position="27"/>
    </location>
</feature>
<dbReference type="PROSITE" id="PS00137">
    <property type="entry name" value="SUBTILASE_HIS"/>
    <property type="match status" value="1"/>
</dbReference>
<keyword evidence="4 5" id="KW-0720">Serine protease</keyword>
<dbReference type="EMBL" id="JACSPU010000001">
    <property type="protein sequence ID" value="MBD8013491.1"/>
    <property type="molecule type" value="Genomic_DNA"/>
</dbReference>
<evidence type="ECO:0000256" key="2">
    <source>
        <dbReference type="ARBA" id="ARBA00022670"/>
    </source>
</evidence>
<dbReference type="InterPro" id="IPR000209">
    <property type="entry name" value="Peptidase_S8/S53_dom"/>
</dbReference>
<comment type="caution">
    <text evidence="10">The sequence shown here is derived from an EMBL/GenBank/DDBJ whole genome shotgun (WGS) entry which is preliminary data.</text>
</comment>
<evidence type="ECO:0000256" key="1">
    <source>
        <dbReference type="ARBA" id="ARBA00011073"/>
    </source>
</evidence>
<dbReference type="PROSITE" id="PS51892">
    <property type="entry name" value="SUBTILASE"/>
    <property type="match status" value="1"/>
</dbReference>